<organism evidence="13 14">
    <name type="scientific">Deferribacter desulfuricans (strain DSM 14783 / JCM 11476 / NBRC 101012 / SSM1)</name>
    <dbReference type="NCBI Taxonomy" id="639282"/>
    <lineage>
        <taxon>Bacteria</taxon>
        <taxon>Pseudomonadati</taxon>
        <taxon>Deferribacterota</taxon>
        <taxon>Deferribacteres</taxon>
        <taxon>Deferribacterales</taxon>
        <taxon>Deferribacteraceae</taxon>
        <taxon>Deferribacter</taxon>
    </lineage>
</organism>
<keyword evidence="5 12" id="KW-0444">Lipid biosynthesis</keyword>
<evidence type="ECO:0000256" key="6">
    <source>
        <dbReference type="ARBA" id="ARBA00022556"/>
    </source>
</evidence>
<name>D3PAC2_DEFDS</name>
<feature type="active site" description="Proton donor" evidence="12">
    <location>
        <position position="261"/>
    </location>
</feature>
<dbReference type="SUPFAM" id="SSF54211">
    <property type="entry name" value="Ribosomal protein S5 domain 2-like"/>
    <property type="match status" value="2"/>
</dbReference>
<dbReference type="Proteomes" id="UP000001520">
    <property type="component" value="Chromosome"/>
</dbReference>
<dbReference type="STRING" id="639282.DEFDS_0033"/>
<accession>D3PAC2</accession>
<dbReference type="PANTHER" id="PTHR33694">
    <property type="entry name" value="UDP-3-O-ACYL-N-ACETYLGLUCOSAMINE DEACETYLASE 1, MITOCHONDRIAL-RELATED"/>
    <property type="match status" value="1"/>
</dbReference>
<evidence type="ECO:0000256" key="12">
    <source>
        <dbReference type="HAMAP-Rule" id="MF_00388"/>
    </source>
</evidence>
<dbReference type="InterPro" id="IPR020568">
    <property type="entry name" value="Ribosomal_Su5_D2-typ_SF"/>
</dbReference>
<reference evidence="13 14" key="1">
    <citation type="journal article" date="2010" name="DNA Res.">
        <title>Bacterial lifestyle in a deep-sea hydrothermal vent chimney revealed by the genome sequence of the thermophilic bacterium Deferribacter desulfuricans SSM1.</title>
        <authorList>
            <person name="Takaki Y."/>
            <person name="Shimamura S."/>
            <person name="Nakagawa S."/>
            <person name="Fukuhara Y."/>
            <person name="Horikawa H."/>
            <person name="Ankai A."/>
            <person name="Harada T."/>
            <person name="Hosoyama A."/>
            <person name="Oguchi A."/>
            <person name="Fukui S."/>
            <person name="Fujita N."/>
            <person name="Takami H."/>
            <person name="Takai K."/>
        </authorList>
    </citation>
    <scope>NUCLEOTIDE SEQUENCE [LARGE SCALE GENOMIC DNA]</scope>
    <source>
        <strain evidence="14">DSM 14783 / JCM 11476 / NBRC 101012 / SSM1</strain>
    </source>
</reference>
<evidence type="ECO:0000256" key="3">
    <source>
        <dbReference type="ARBA" id="ARBA00005002"/>
    </source>
</evidence>
<dbReference type="UniPathway" id="UPA00359">
    <property type="reaction ID" value="UER00478"/>
</dbReference>
<evidence type="ECO:0000256" key="11">
    <source>
        <dbReference type="ARBA" id="ARBA00024535"/>
    </source>
</evidence>
<evidence type="ECO:0000256" key="9">
    <source>
        <dbReference type="ARBA" id="ARBA00022833"/>
    </source>
</evidence>
<feature type="binding site" evidence="12">
    <location>
        <position position="238"/>
    </location>
    <ligand>
        <name>Zn(2+)</name>
        <dbReference type="ChEBI" id="CHEBI:29105"/>
    </ligand>
</feature>
<evidence type="ECO:0000256" key="5">
    <source>
        <dbReference type="ARBA" id="ARBA00022516"/>
    </source>
</evidence>
<comment type="cofactor">
    <cofactor evidence="1 12">
        <name>Zn(2+)</name>
        <dbReference type="ChEBI" id="CHEBI:29105"/>
    </cofactor>
</comment>
<feature type="binding site" evidence="12">
    <location>
        <position position="234"/>
    </location>
    <ligand>
        <name>Zn(2+)</name>
        <dbReference type="ChEBI" id="CHEBI:29105"/>
    </ligand>
</feature>
<dbReference type="InterPro" id="IPR004463">
    <property type="entry name" value="UDP-acyl_GlcNac_deAcase"/>
</dbReference>
<evidence type="ECO:0000256" key="2">
    <source>
        <dbReference type="ARBA" id="ARBA00002923"/>
    </source>
</evidence>
<dbReference type="GO" id="GO:0046872">
    <property type="term" value="F:metal ion binding"/>
    <property type="evidence" value="ECO:0007669"/>
    <property type="project" value="UniProtKB-KW"/>
</dbReference>
<dbReference type="EMBL" id="AP011529">
    <property type="protein sequence ID" value="BAI79545.1"/>
    <property type="molecule type" value="Genomic_DNA"/>
</dbReference>
<dbReference type="GO" id="GO:0016020">
    <property type="term" value="C:membrane"/>
    <property type="evidence" value="ECO:0007669"/>
    <property type="project" value="GOC"/>
</dbReference>
<dbReference type="EC" id="3.5.1.108" evidence="4 12"/>
<comment type="function">
    <text evidence="2 12">Catalyzes the hydrolysis of UDP-3-O-myristoyl-N-acetylglucosamine to form UDP-3-O-myristoylglucosamine and acetate, the committed step in lipid A biosynthesis.</text>
</comment>
<dbReference type="RefSeq" id="WP_013006793.1">
    <property type="nucleotide sequence ID" value="NC_013939.1"/>
</dbReference>
<proteinExistence type="inferred from homology"/>
<evidence type="ECO:0000256" key="4">
    <source>
        <dbReference type="ARBA" id="ARBA00012745"/>
    </source>
</evidence>
<dbReference type="eggNOG" id="COG0774">
    <property type="taxonomic scope" value="Bacteria"/>
</dbReference>
<comment type="similarity">
    <text evidence="12">Belongs to the LpxC family.</text>
</comment>
<keyword evidence="9 12" id="KW-0862">Zinc</keyword>
<evidence type="ECO:0000256" key="10">
    <source>
        <dbReference type="ARBA" id="ARBA00023098"/>
    </source>
</evidence>
<evidence type="ECO:0000256" key="1">
    <source>
        <dbReference type="ARBA" id="ARBA00001947"/>
    </source>
</evidence>
<keyword evidence="6 12" id="KW-0441">Lipid A biosynthesis</keyword>
<keyword evidence="7 12" id="KW-0479">Metal-binding</keyword>
<dbReference type="HAMAP" id="MF_00388">
    <property type="entry name" value="LpxC"/>
    <property type="match status" value="1"/>
</dbReference>
<dbReference type="OrthoDB" id="9802746at2"/>
<keyword evidence="10 12" id="KW-0443">Lipid metabolism</keyword>
<dbReference type="PANTHER" id="PTHR33694:SF1">
    <property type="entry name" value="UDP-3-O-ACYL-N-ACETYLGLUCOSAMINE DEACETYLASE 1, MITOCHONDRIAL-RELATED"/>
    <property type="match status" value="1"/>
</dbReference>
<feature type="binding site" evidence="12">
    <location>
        <position position="77"/>
    </location>
    <ligand>
        <name>Zn(2+)</name>
        <dbReference type="ChEBI" id="CHEBI:29105"/>
    </ligand>
</feature>
<evidence type="ECO:0000256" key="8">
    <source>
        <dbReference type="ARBA" id="ARBA00022801"/>
    </source>
</evidence>
<dbReference type="InterPro" id="IPR015870">
    <property type="entry name" value="UDP-acyl_N-AcGlcN_deAcase_N"/>
</dbReference>
<dbReference type="KEGG" id="ddf:DEFDS_0033"/>
<gene>
    <name evidence="12 13" type="primary">lpxC</name>
    <name evidence="13" type="ordered locus">DEFDS_0033</name>
</gene>
<dbReference type="NCBIfam" id="TIGR00325">
    <property type="entry name" value="lpxC"/>
    <property type="match status" value="1"/>
</dbReference>
<dbReference type="GO" id="GO:0009245">
    <property type="term" value="P:lipid A biosynthetic process"/>
    <property type="evidence" value="ECO:0007669"/>
    <property type="project" value="UniProtKB-UniRule"/>
</dbReference>
<comment type="pathway">
    <text evidence="3 12">Glycolipid biosynthesis; lipid IV(A) biosynthesis; lipid IV(A) from (3R)-3-hydroxytetradecanoyl-[acyl-carrier-protein] and UDP-N-acetyl-alpha-D-glucosamine: step 2/6.</text>
</comment>
<dbReference type="AlphaFoldDB" id="D3PAC2"/>
<dbReference type="Gene3D" id="3.30.1700.10">
    <property type="entry name" value="lpxc deacetylase, domain 2"/>
    <property type="match status" value="1"/>
</dbReference>
<dbReference type="HOGENOM" id="CLU_046528_1_0_0"/>
<dbReference type="GO" id="GO:0103117">
    <property type="term" value="F:UDP-3-O-acyl-N-acetylglucosamine deacetylase activity"/>
    <property type="evidence" value="ECO:0007669"/>
    <property type="project" value="UniProtKB-UniRule"/>
</dbReference>
<evidence type="ECO:0000313" key="13">
    <source>
        <dbReference type="EMBL" id="BAI79545.1"/>
    </source>
</evidence>
<evidence type="ECO:0000256" key="7">
    <source>
        <dbReference type="ARBA" id="ARBA00022723"/>
    </source>
</evidence>
<comment type="catalytic activity">
    <reaction evidence="11 12">
        <text>a UDP-3-O-[(3R)-3-hydroxyacyl]-N-acetyl-alpha-D-glucosamine + H2O = a UDP-3-O-[(3R)-3-hydroxyacyl]-alpha-D-glucosamine + acetate</text>
        <dbReference type="Rhea" id="RHEA:67816"/>
        <dbReference type="ChEBI" id="CHEBI:15377"/>
        <dbReference type="ChEBI" id="CHEBI:30089"/>
        <dbReference type="ChEBI" id="CHEBI:137740"/>
        <dbReference type="ChEBI" id="CHEBI:173225"/>
        <dbReference type="EC" id="3.5.1.108"/>
    </reaction>
</comment>
<evidence type="ECO:0000313" key="14">
    <source>
        <dbReference type="Proteomes" id="UP000001520"/>
    </source>
</evidence>
<keyword evidence="14" id="KW-1185">Reference proteome</keyword>
<sequence length="302" mass="34362">MYQTTIKDKLIFSGKGLHSGKFVKAVVYPALPDNGITIRRADIPGSEPIKLNPYNVVSTVLATTVNCGNYKIATVEHILSAVYGLGIDNIHIDVYGEELPILDGSAAAFVDQFINVGIKQLKKKRKYLKFTKRIRIEKGDKWIELIPSRYFKVTFGINFDNKLINEQKKFLTLTPETYAKEVAKARTFGFKNEVEMLWKMGLAKGGSLENAIVIDKDKILNEDGLRYNDEFVRHKILDLIGDISLIGYRFYGHIRAYKSGHELNNYFAKTLLESKSCYKVVELDEQYNFNPYKSLVLEPQGT</sequence>
<keyword evidence="8 12" id="KW-0378">Hydrolase</keyword>
<protein>
    <recommendedName>
        <fullName evidence="4 12">UDP-3-O-acyl-N-acetylglucosamine deacetylase</fullName>
        <shortName evidence="12">UDP-3-O-acyl-GlcNAc deacetylase</shortName>
        <ecNumber evidence="4 12">3.5.1.108</ecNumber>
    </recommendedName>
    <alternativeName>
        <fullName evidence="12">UDP-3-O-[R-3-hydroxymyristoyl]-N-acetylglucosamine deacetylase</fullName>
    </alternativeName>
</protein>
<dbReference type="InterPro" id="IPR011334">
    <property type="entry name" value="UDP-acyl_GlcNac_deAcase_C"/>
</dbReference>
<dbReference type="Gene3D" id="3.30.230.20">
    <property type="entry name" value="lpxc deacetylase, domain 1"/>
    <property type="match status" value="1"/>
</dbReference>
<dbReference type="Pfam" id="PF03331">
    <property type="entry name" value="LpxC"/>
    <property type="match status" value="1"/>
</dbReference>